<protein>
    <submittedName>
        <fullName evidence="1">Uncharacterized protein</fullName>
    </submittedName>
</protein>
<name>A0A6J4Q7B9_9ACTN</name>
<proteinExistence type="predicted"/>
<reference evidence="1" key="1">
    <citation type="submission" date="2020-02" db="EMBL/GenBank/DDBJ databases">
        <authorList>
            <person name="Meier V. D."/>
        </authorList>
    </citation>
    <scope>NUCLEOTIDE SEQUENCE</scope>
    <source>
        <strain evidence="1">AVDCRST_MAG01</strain>
    </source>
</reference>
<evidence type="ECO:0000313" key="1">
    <source>
        <dbReference type="EMBL" id="CAA9436776.1"/>
    </source>
</evidence>
<gene>
    <name evidence="1" type="ORF">AVDCRST_MAG01-01-3324</name>
</gene>
<dbReference type="AlphaFoldDB" id="A0A6J4Q7B9"/>
<organism evidence="1">
    <name type="scientific">uncultured Rubrobacteraceae bacterium</name>
    <dbReference type="NCBI Taxonomy" id="349277"/>
    <lineage>
        <taxon>Bacteria</taxon>
        <taxon>Bacillati</taxon>
        <taxon>Actinomycetota</taxon>
        <taxon>Rubrobacteria</taxon>
        <taxon>Rubrobacterales</taxon>
        <taxon>Rubrobacteraceae</taxon>
        <taxon>environmental samples</taxon>
    </lineage>
</organism>
<sequence length="65" mass="7222">PRAEPQERVPRPLWSCLVAVAAGDAGLVDPAVVRARFGSHMTFDAASKIYEDAKEVMRSRTLRRL</sequence>
<dbReference type="EMBL" id="CADCUW010000434">
    <property type="protein sequence ID" value="CAA9436776.1"/>
    <property type="molecule type" value="Genomic_DNA"/>
</dbReference>
<accession>A0A6J4Q7B9</accession>
<feature type="non-terminal residue" evidence="1">
    <location>
        <position position="1"/>
    </location>
</feature>